<dbReference type="GO" id="GO:0005789">
    <property type="term" value="C:endoplasmic reticulum membrane"/>
    <property type="evidence" value="ECO:0007669"/>
    <property type="project" value="UniProtKB-SubCell"/>
</dbReference>
<dbReference type="GO" id="GO:0016705">
    <property type="term" value="F:oxidoreductase activity, acting on paired donors, with incorporation or reduction of molecular oxygen"/>
    <property type="evidence" value="ECO:0007669"/>
    <property type="project" value="InterPro"/>
</dbReference>
<dbReference type="PRINTS" id="PR00463">
    <property type="entry name" value="EP450I"/>
</dbReference>
<dbReference type="CDD" id="cd11055">
    <property type="entry name" value="CYP3A-like"/>
    <property type="match status" value="1"/>
</dbReference>
<feature type="binding site" description="axial binding residue" evidence="12">
    <location>
        <position position="474"/>
    </location>
    <ligand>
        <name>heme</name>
        <dbReference type="ChEBI" id="CHEBI:30413"/>
    </ligand>
    <ligandPart>
        <name>Fe</name>
        <dbReference type="ChEBI" id="CHEBI:18248"/>
    </ligandPart>
</feature>
<accession>A0A1L7H794</accession>
<evidence type="ECO:0000256" key="1">
    <source>
        <dbReference type="ARBA" id="ARBA00001971"/>
    </source>
</evidence>
<organism evidence="15">
    <name type="scientific">Saccoglossus kowalevskii</name>
    <name type="common">Acorn worm</name>
    <dbReference type="NCBI Taxonomy" id="10224"/>
    <lineage>
        <taxon>Eukaryota</taxon>
        <taxon>Metazoa</taxon>
        <taxon>Hemichordata</taxon>
        <taxon>Enteropneusta</taxon>
        <taxon>Harrimaniidae</taxon>
        <taxon>Saccoglossus</taxon>
    </lineage>
</organism>
<evidence type="ECO:0000256" key="7">
    <source>
        <dbReference type="ARBA" id="ARBA00023002"/>
    </source>
</evidence>
<evidence type="ECO:0000256" key="9">
    <source>
        <dbReference type="ARBA" id="ARBA00023033"/>
    </source>
</evidence>
<evidence type="ECO:0000256" key="13">
    <source>
        <dbReference type="RuleBase" id="RU000461"/>
    </source>
</evidence>
<dbReference type="AlphaFoldDB" id="A0A1L7H794"/>
<evidence type="ECO:0000256" key="11">
    <source>
        <dbReference type="ARBA" id="ARBA00043906"/>
    </source>
</evidence>
<evidence type="ECO:0000256" key="3">
    <source>
        <dbReference type="ARBA" id="ARBA00010617"/>
    </source>
</evidence>
<dbReference type="OrthoDB" id="2789670at2759"/>
<dbReference type="EMBL" id="KX125055">
    <property type="protein sequence ID" value="APU50751.1"/>
    <property type="molecule type" value="mRNA"/>
</dbReference>
<name>A0A1L7H794_SACKO</name>
<evidence type="ECO:0000256" key="4">
    <source>
        <dbReference type="ARBA" id="ARBA00022617"/>
    </source>
</evidence>
<sequence>MEMSWFHSFPSTTFVLVVIVIVLLYLYSTWTFSTFKNMGVRGPTPWPLIGSMLEYRKGIVVKDLEWTKKYGKVCGIYEGRRPMLLVTDPEMCKQICVKHFSSFKNRNTLPLKSKPMSSRLFQLADDRWKVTRNTLTPSFSGSKMRLMSPLISRCADELIKNMEAHCKEGKTVQCKDLFGSYVVDSIASVGFGMDVSSQSQPEHPFVKHANLTAILSLFNPVFAIVFFFPFLLPLLKYFEIQLLPMKTIDYFSQVVGETIKLRNSDKGASQRVDFLQLMINAHEIYDEYVKSKEDDEDHDEGVNRVEFIKDSTHSSVNLSKGLSEDEMLAQSIVFFIAGYETTNATMSFVCYNLATNPETQEKLQKEIDEVMCNYDDVGYEAVSKMKYLDMVVSETLRMFPPPSRFNRECNQDININRINIPKGMTVSVSPYVIHHDPDNYPDPEKFIPERFSKEQKEKRHPYAWIPFGAGPRNCIGMRFALMELKMGLVRVLQKFTFEPCAETEIPPVLGKGIFLTPPNGIKLSVKLRE</sequence>
<dbReference type="SUPFAM" id="SSF48264">
    <property type="entry name" value="Cytochrome P450"/>
    <property type="match status" value="1"/>
</dbReference>
<comment type="cofactor">
    <cofactor evidence="1 12">
        <name>heme</name>
        <dbReference type="ChEBI" id="CHEBI:30413"/>
    </cofactor>
</comment>
<keyword evidence="7 13" id="KW-0560">Oxidoreductase</keyword>
<feature type="transmembrane region" description="Helical" evidence="14">
    <location>
        <begin position="213"/>
        <end position="235"/>
    </location>
</feature>
<evidence type="ECO:0000256" key="6">
    <source>
        <dbReference type="ARBA" id="ARBA00022824"/>
    </source>
</evidence>
<dbReference type="InterPro" id="IPR002401">
    <property type="entry name" value="Cyt_P450_E_grp-I"/>
</dbReference>
<dbReference type="FunFam" id="1.10.630.10:FF:000003">
    <property type="entry name" value="cytochrome P450 3A12-like isoform X2"/>
    <property type="match status" value="1"/>
</dbReference>
<keyword evidence="4 12" id="KW-0349">Heme</keyword>
<evidence type="ECO:0000256" key="14">
    <source>
        <dbReference type="SAM" id="Phobius"/>
    </source>
</evidence>
<dbReference type="Gene3D" id="1.10.630.10">
    <property type="entry name" value="Cytochrome P450"/>
    <property type="match status" value="1"/>
</dbReference>
<evidence type="ECO:0000256" key="8">
    <source>
        <dbReference type="ARBA" id="ARBA00023004"/>
    </source>
</evidence>
<reference evidence="15" key="2">
    <citation type="submission" date="2016-04" db="EMBL/GenBank/DDBJ databases">
        <authorList>
            <person name="Evans L.H."/>
            <person name="Alamgir A."/>
            <person name="Owens N."/>
            <person name="Weber N.D."/>
            <person name="Virtaneva K."/>
            <person name="Barbian K."/>
            <person name="Babar A."/>
            <person name="Rosenke K."/>
        </authorList>
    </citation>
    <scope>NUCLEOTIDE SEQUENCE</scope>
</reference>
<keyword evidence="9 13" id="KW-0503">Monooxygenase</keyword>
<proteinExistence type="evidence at transcript level"/>
<comment type="subcellular location">
    <subcellularLocation>
        <location evidence="2">Endoplasmic reticulum membrane</location>
    </subcellularLocation>
</comment>
<dbReference type="InterPro" id="IPR017972">
    <property type="entry name" value="Cyt_P450_CS"/>
</dbReference>
<keyword evidence="8 12" id="KW-0408">Iron</keyword>
<dbReference type="InterPro" id="IPR036396">
    <property type="entry name" value="Cyt_P450_sf"/>
</dbReference>
<evidence type="ECO:0000313" key="15">
    <source>
        <dbReference type="EMBL" id="APU50751.1"/>
    </source>
</evidence>
<dbReference type="PRINTS" id="PR00385">
    <property type="entry name" value="P450"/>
</dbReference>
<evidence type="ECO:0000256" key="5">
    <source>
        <dbReference type="ARBA" id="ARBA00022723"/>
    </source>
</evidence>
<keyword evidence="14" id="KW-0812">Transmembrane</keyword>
<keyword evidence="5 12" id="KW-0479">Metal-binding</keyword>
<dbReference type="Pfam" id="PF00067">
    <property type="entry name" value="p450"/>
    <property type="match status" value="1"/>
</dbReference>
<gene>
    <name evidence="15" type="ORF">Sakowv30032825mg</name>
</gene>
<reference evidence="15" key="1">
    <citation type="journal article" date="2008" name="Biol. Bull.">
        <title>cDNA sequences for transcription factors and signaling proteins of the hemichordate Saccoglossus kowalevskii: efficacy of the expressed sequence tag (EST) approach for evolutionary and developmental studies of a new organism.</title>
        <authorList>
            <person name="Freeman R.M. Jr."/>
            <person name="Wu M."/>
            <person name="Cordonnier-Pratt M.M."/>
            <person name="Pratt L.H."/>
            <person name="Gruber C.E."/>
            <person name="Smith M."/>
            <person name="Lander E.S."/>
            <person name="Stange-Thomann N."/>
            <person name="Lowe C.J."/>
            <person name="Gerhart J."/>
            <person name="Kirschner M."/>
        </authorList>
    </citation>
    <scope>NUCLEOTIDE SEQUENCE</scope>
</reference>
<evidence type="ECO:0000256" key="12">
    <source>
        <dbReference type="PIRSR" id="PIRSR602401-1"/>
    </source>
</evidence>
<evidence type="ECO:0000256" key="2">
    <source>
        <dbReference type="ARBA" id="ARBA00004586"/>
    </source>
</evidence>
<comment type="function">
    <text evidence="11">Cytochromes P450 are a group of heme-thiolate monooxygenases. They oxidize a variety of structurally unrelated compounds, including steroids, fatty acids, and xenobiotics.</text>
</comment>
<dbReference type="InterPro" id="IPR001128">
    <property type="entry name" value="Cyt_P450"/>
</dbReference>
<comment type="similarity">
    <text evidence="3 13">Belongs to the cytochrome P450 family.</text>
</comment>
<feature type="transmembrane region" description="Helical" evidence="14">
    <location>
        <begin position="6"/>
        <end position="27"/>
    </location>
</feature>
<dbReference type="PROSITE" id="PS00086">
    <property type="entry name" value="CYTOCHROME_P450"/>
    <property type="match status" value="1"/>
</dbReference>
<dbReference type="GO" id="GO:0005506">
    <property type="term" value="F:iron ion binding"/>
    <property type="evidence" value="ECO:0007669"/>
    <property type="project" value="InterPro"/>
</dbReference>
<dbReference type="PANTHER" id="PTHR24302:SF15">
    <property type="entry name" value="FATTY-ACID PEROXYGENASE"/>
    <property type="match status" value="1"/>
</dbReference>
<dbReference type="InterPro" id="IPR050705">
    <property type="entry name" value="Cytochrome_P450_3A"/>
</dbReference>
<evidence type="ECO:0000256" key="10">
    <source>
        <dbReference type="ARBA" id="ARBA00023136"/>
    </source>
</evidence>
<dbReference type="GO" id="GO:0020037">
    <property type="term" value="F:heme binding"/>
    <property type="evidence" value="ECO:0007669"/>
    <property type="project" value="InterPro"/>
</dbReference>
<dbReference type="GO" id="GO:0008395">
    <property type="term" value="F:steroid hydroxylase activity"/>
    <property type="evidence" value="ECO:0007669"/>
    <property type="project" value="TreeGrafter"/>
</dbReference>
<keyword evidence="6" id="KW-0256">Endoplasmic reticulum</keyword>
<protein>
    <submittedName>
        <fullName evidence="15">Cytochrome P450 3A24-like protein 139</fullName>
    </submittedName>
</protein>
<keyword evidence="10 14" id="KW-0472">Membrane</keyword>
<dbReference type="PANTHER" id="PTHR24302">
    <property type="entry name" value="CYTOCHROME P450 FAMILY 3"/>
    <property type="match status" value="1"/>
</dbReference>
<keyword evidence="14" id="KW-1133">Transmembrane helix</keyword>